<comment type="caution">
    <text evidence="1">The sequence shown here is derived from an EMBL/GenBank/DDBJ whole genome shotgun (WGS) entry which is preliminary data.</text>
</comment>
<dbReference type="EMBL" id="BSFL01000005">
    <property type="protein sequence ID" value="GLK81832.1"/>
    <property type="molecule type" value="Genomic_DNA"/>
</dbReference>
<accession>A0A9W6JR89</accession>
<dbReference type="RefSeq" id="WP_271202296.1">
    <property type="nucleotide sequence ID" value="NZ_BSFL01000005.1"/>
</dbReference>
<organism evidence="1 2">
    <name type="scientific">Methylopila turkensis</name>
    <dbReference type="NCBI Taxonomy" id="1437816"/>
    <lineage>
        <taxon>Bacteria</taxon>
        <taxon>Pseudomonadati</taxon>
        <taxon>Pseudomonadota</taxon>
        <taxon>Alphaproteobacteria</taxon>
        <taxon>Hyphomicrobiales</taxon>
        <taxon>Methylopilaceae</taxon>
        <taxon>Methylopila</taxon>
    </lineage>
</organism>
<proteinExistence type="predicted"/>
<protein>
    <submittedName>
        <fullName evidence="1">Uncharacterized protein</fullName>
    </submittedName>
</protein>
<keyword evidence="2" id="KW-1185">Reference proteome</keyword>
<gene>
    <name evidence="1" type="ORF">GCM10008174_35730</name>
</gene>
<name>A0A9W6JR89_9HYPH</name>
<reference evidence="1" key="1">
    <citation type="journal article" date="2014" name="Int. J. Syst. Evol. Microbiol.">
        <title>Complete genome sequence of Corynebacterium casei LMG S-19264T (=DSM 44701T), isolated from a smear-ripened cheese.</title>
        <authorList>
            <consortium name="US DOE Joint Genome Institute (JGI-PGF)"/>
            <person name="Walter F."/>
            <person name="Albersmeier A."/>
            <person name="Kalinowski J."/>
            <person name="Ruckert C."/>
        </authorList>
    </citation>
    <scope>NUCLEOTIDE SEQUENCE</scope>
    <source>
        <strain evidence="1">VKM B-2748</strain>
    </source>
</reference>
<dbReference type="AlphaFoldDB" id="A0A9W6JR89"/>
<evidence type="ECO:0000313" key="2">
    <source>
        <dbReference type="Proteomes" id="UP001143309"/>
    </source>
</evidence>
<evidence type="ECO:0000313" key="1">
    <source>
        <dbReference type="EMBL" id="GLK81832.1"/>
    </source>
</evidence>
<dbReference type="Proteomes" id="UP001143309">
    <property type="component" value="Unassembled WGS sequence"/>
</dbReference>
<sequence>MRWVDGMLKIWPEDDLIWPLSLKPQRYDTLHPEPADEWYERNRNAIGHLHPLIAGQWVHRHWHHSPYCSFPLDGLSWTIEEWPNERLLNVHCPRCMFDAAFDFETFNSYPDNPTSEPMNRTGTWKIPIVILNTPAGVIDAQGPDPRSRHLLVEGHQRLRYLNALVARRQGAPAHHVFVLSYGSVEAPQNSTKNEA</sequence>
<reference evidence="1" key="2">
    <citation type="submission" date="2023-01" db="EMBL/GenBank/DDBJ databases">
        <authorList>
            <person name="Sun Q."/>
            <person name="Evtushenko L."/>
        </authorList>
    </citation>
    <scope>NUCLEOTIDE SEQUENCE</scope>
    <source>
        <strain evidence="1">VKM B-2748</strain>
    </source>
</reference>